<evidence type="ECO:0000313" key="4">
    <source>
        <dbReference type="Proteomes" id="UP000887127"/>
    </source>
</evidence>
<dbReference type="GO" id="GO:0008374">
    <property type="term" value="F:O-acyltransferase activity"/>
    <property type="evidence" value="ECO:0007669"/>
    <property type="project" value="TreeGrafter"/>
</dbReference>
<gene>
    <name evidence="3" type="ORF">M132T_10310</name>
</gene>
<organism evidence="3 4">
    <name type="scientific">Marinilactibacillus psychrotolerans</name>
    <dbReference type="NCBI Taxonomy" id="191770"/>
    <lineage>
        <taxon>Bacteria</taxon>
        <taxon>Bacillati</taxon>
        <taxon>Bacillota</taxon>
        <taxon>Bacilli</taxon>
        <taxon>Lactobacillales</taxon>
        <taxon>Carnobacteriaceae</taxon>
        <taxon>Marinilactibacillus</taxon>
    </lineage>
</organism>
<reference evidence="3" key="1">
    <citation type="submission" date="2019-08" db="EMBL/GenBank/DDBJ databases">
        <title>Marinilactibacillus psychrotolerans M13-2T whole genome sequencing project.</title>
        <authorList>
            <person name="Ishikawa M."/>
            <person name="Suzuki T."/>
            <person name="Matsutani M."/>
        </authorList>
    </citation>
    <scope>NUCLEOTIDE SEQUENCE</scope>
    <source>
        <strain evidence="3">M13-2T</strain>
    </source>
</reference>
<evidence type="ECO:0000256" key="1">
    <source>
        <dbReference type="ARBA" id="ARBA00007274"/>
    </source>
</evidence>
<dbReference type="SUPFAM" id="SSF51161">
    <property type="entry name" value="Trimeric LpxA-like enzymes"/>
    <property type="match status" value="1"/>
</dbReference>
<sequence>MKRFCKNAFILISKIIMPLFYEKEYLRGKWFDNNVSGWKWCWKGLLWQKILGINRKVPWPVSFKVTMGSGWKNIKFNLDDMNNFQGFGVYFQSFYADIFIGKGTYIGPNVGLITANHDPENLENHLEGESIILGEKCWIGMNSVILPGVNLGNHTIVAAGSVVTKSFSRGNYMIGGVPAKIIKDLDTMAVKNDEY</sequence>
<dbReference type="EMBL" id="BKBI01000006">
    <property type="protein sequence ID" value="GEQ35523.1"/>
    <property type="molecule type" value="Genomic_DNA"/>
</dbReference>
<dbReference type="Pfam" id="PF00132">
    <property type="entry name" value="Hexapep"/>
    <property type="match status" value="1"/>
</dbReference>
<protein>
    <recommendedName>
        <fullName evidence="5">Acyltransferase</fullName>
    </recommendedName>
</protein>
<dbReference type="CDD" id="cd04647">
    <property type="entry name" value="LbH_MAT_like"/>
    <property type="match status" value="1"/>
</dbReference>
<dbReference type="GeneID" id="96911903"/>
<comment type="caution">
    <text evidence="3">The sequence shown here is derived from an EMBL/GenBank/DDBJ whole genome shotgun (WGS) entry which is preliminary data.</text>
</comment>
<name>A0AAV3WSB9_9LACT</name>
<accession>A0AAV3WSB9</accession>
<dbReference type="InterPro" id="IPR011004">
    <property type="entry name" value="Trimer_LpxA-like_sf"/>
</dbReference>
<dbReference type="RefSeq" id="WP_091762649.1">
    <property type="nucleotide sequence ID" value="NZ_BJVX01000015.1"/>
</dbReference>
<dbReference type="Gene3D" id="2.160.10.10">
    <property type="entry name" value="Hexapeptide repeat proteins"/>
    <property type="match status" value="1"/>
</dbReference>
<dbReference type="Proteomes" id="UP000887127">
    <property type="component" value="Unassembled WGS sequence"/>
</dbReference>
<comment type="similarity">
    <text evidence="1">Belongs to the transferase hexapeptide repeat family.</text>
</comment>
<dbReference type="PANTHER" id="PTHR23416">
    <property type="entry name" value="SIALIC ACID SYNTHASE-RELATED"/>
    <property type="match status" value="1"/>
</dbReference>
<proteinExistence type="inferred from homology"/>
<dbReference type="InterPro" id="IPR001451">
    <property type="entry name" value="Hexapep"/>
</dbReference>
<dbReference type="InterPro" id="IPR051159">
    <property type="entry name" value="Hexapeptide_acetyltransf"/>
</dbReference>
<evidence type="ECO:0000256" key="2">
    <source>
        <dbReference type="ARBA" id="ARBA00022679"/>
    </source>
</evidence>
<evidence type="ECO:0008006" key="5">
    <source>
        <dbReference type="Google" id="ProtNLM"/>
    </source>
</evidence>
<dbReference type="PANTHER" id="PTHR23416:SF23">
    <property type="entry name" value="ACETYLTRANSFERASE C18B11.09C-RELATED"/>
    <property type="match status" value="1"/>
</dbReference>
<evidence type="ECO:0000313" key="3">
    <source>
        <dbReference type="EMBL" id="GEQ35523.1"/>
    </source>
</evidence>
<dbReference type="AlphaFoldDB" id="A0AAV3WSB9"/>
<keyword evidence="2" id="KW-0808">Transferase</keyword>